<dbReference type="PANTHER" id="PTHR43257:SF2">
    <property type="entry name" value="PYRUVATE DEHYDROGENASE E1 COMPONENT SUBUNIT BETA"/>
    <property type="match status" value="1"/>
</dbReference>
<keyword evidence="2" id="KW-0560">Oxidoreductase</keyword>
<dbReference type="FunFam" id="3.40.50.920:FF:000001">
    <property type="entry name" value="Pyruvate dehydrogenase E1 beta subunit"/>
    <property type="match status" value="1"/>
</dbReference>
<protein>
    <submittedName>
        <fullName evidence="5">Alpha-ketoacid dehydrogenase subunit beta</fullName>
    </submittedName>
</protein>
<keyword evidence="3" id="KW-0786">Thiamine pyrophosphate</keyword>
<dbReference type="Pfam" id="PF02780">
    <property type="entry name" value="Transketolase_C"/>
    <property type="match status" value="1"/>
</dbReference>
<evidence type="ECO:0000256" key="1">
    <source>
        <dbReference type="ARBA" id="ARBA00001964"/>
    </source>
</evidence>
<dbReference type="Gene3D" id="3.40.50.970">
    <property type="match status" value="1"/>
</dbReference>
<dbReference type="RefSeq" id="WP_152727380.1">
    <property type="nucleotide sequence ID" value="NZ_JAABOZ010000001.1"/>
</dbReference>
<proteinExistence type="predicted"/>
<dbReference type="InterPro" id="IPR005475">
    <property type="entry name" value="Transketolase-like_Pyr-bd"/>
</dbReference>
<dbReference type="NCBIfam" id="NF006667">
    <property type="entry name" value="PRK09212.1"/>
    <property type="match status" value="1"/>
</dbReference>
<dbReference type="AlphaFoldDB" id="A0A7K3WG95"/>
<comment type="caution">
    <text evidence="5">The sequence shown here is derived from an EMBL/GenBank/DDBJ whole genome shotgun (WGS) entry which is preliminary data.</text>
</comment>
<evidence type="ECO:0000256" key="2">
    <source>
        <dbReference type="ARBA" id="ARBA00023002"/>
    </source>
</evidence>
<keyword evidence="6" id="KW-1185">Reference proteome</keyword>
<gene>
    <name evidence="5" type="ORF">G1H19_15805</name>
</gene>
<name>A0A7K3WG95_9ACTN</name>
<dbReference type="GO" id="GO:0016491">
    <property type="term" value="F:oxidoreductase activity"/>
    <property type="evidence" value="ECO:0007669"/>
    <property type="project" value="UniProtKB-KW"/>
</dbReference>
<dbReference type="Gene3D" id="3.40.50.920">
    <property type="match status" value="1"/>
</dbReference>
<evidence type="ECO:0000256" key="3">
    <source>
        <dbReference type="ARBA" id="ARBA00023052"/>
    </source>
</evidence>
<dbReference type="CDD" id="cd07036">
    <property type="entry name" value="TPP_PYR_E1-PDHc-beta_like"/>
    <property type="match status" value="1"/>
</dbReference>
<dbReference type="EMBL" id="JAAGWK010000022">
    <property type="protein sequence ID" value="NEL55454.1"/>
    <property type="molecule type" value="Genomic_DNA"/>
</dbReference>
<dbReference type="InterPro" id="IPR009014">
    <property type="entry name" value="Transketo_C/PFOR_II"/>
</dbReference>
<dbReference type="SMART" id="SM00861">
    <property type="entry name" value="Transket_pyr"/>
    <property type="match status" value="1"/>
</dbReference>
<dbReference type="InterPro" id="IPR033248">
    <property type="entry name" value="Transketolase_C"/>
</dbReference>
<comment type="cofactor">
    <cofactor evidence="1">
        <name>thiamine diphosphate</name>
        <dbReference type="ChEBI" id="CHEBI:58937"/>
    </cofactor>
</comment>
<dbReference type="PANTHER" id="PTHR43257">
    <property type="entry name" value="PYRUVATE DEHYDROGENASE E1 COMPONENT BETA SUBUNIT"/>
    <property type="match status" value="1"/>
</dbReference>
<dbReference type="SUPFAM" id="SSF52922">
    <property type="entry name" value="TK C-terminal domain-like"/>
    <property type="match status" value="1"/>
</dbReference>
<organism evidence="5 6">
    <name type="scientific">Goekera deserti</name>
    <dbReference type="NCBI Taxonomy" id="2497753"/>
    <lineage>
        <taxon>Bacteria</taxon>
        <taxon>Bacillati</taxon>
        <taxon>Actinomycetota</taxon>
        <taxon>Actinomycetes</taxon>
        <taxon>Geodermatophilales</taxon>
        <taxon>Geodermatophilaceae</taxon>
        <taxon>Goekera</taxon>
    </lineage>
</organism>
<evidence type="ECO:0000259" key="4">
    <source>
        <dbReference type="SMART" id="SM00861"/>
    </source>
</evidence>
<sequence>MAVRELTYVKAYTEALHQLMGADDDVFVVGEDVAGYGGVFHMYDGLLAAYGERRMIDTPISETAIVGLGVGAAARGLRPVVDIMFMDFLAVCLDQLVNQAAKMKFMFGGEVRVPMVLTVAAGAGLSAGAQHSQSLEAWLAHTPGLKVAMPSSAHDVKGLMVTAVRDDNPVVMMLNKKLLGAKGAVPEELYEVPFGQAAVLREGTDVTVVALGRMVVEATAAAGTLAAEGISVEVVDPRTVQPLDTATIAESARRTHRVVVVHEAVTFGGLGAEIAAQVTDAAFDHLDAPVLRVGAPFAPVPFSPALENAYLPDRTRIAEACRQITKRS</sequence>
<evidence type="ECO:0000313" key="6">
    <source>
        <dbReference type="Proteomes" id="UP000470470"/>
    </source>
</evidence>
<dbReference type="Proteomes" id="UP000470470">
    <property type="component" value="Unassembled WGS sequence"/>
</dbReference>
<dbReference type="SUPFAM" id="SSF52518">
    <property type="entry name" value="Thiamin diphosphate-binding fold (THDP-binding)"/>
    <property type="match status" value="1"/>
</dbReference>
<feature type="domain" description="Transketolase-like pyrimidine-binding" evidence="4">
    <location>
        <begin position="6"/>
        <end position="181"/>
    </location>
</feature>
<dbReference type="GO" id="GO:0000287">
    <property type="term" value="F:magnesium ion binding"/>
    <property type="evidence" value="ECO:0007669"/>
    <property type="project" value="UniProtKB-ARBA"/>
</dbReference>
<dbReference type="Pfam" id="PF02779">
    <property type="entry name" value="Transket_pyr"/>
    <property type="match status" value="1"/>
</dbReference>
<dbReference type="InterPro" id="IPR029061">
    <property type="entry name" value="THDP-binding"/>
</dbReference>
<evidence type="ECO:0000313" key="5">
    <source>
        <dbReference type="EMBL" id="NEL55454.1"/>
    </source>
</evidence>
<dbReference type="FunFam" id="3.40.50.970:FF:000001">
    <property type="entry name" value="Pyruvate dehydrogenase E1 beta subunit"/>
    <property type="match status" value="1"/>
</dbReference>
<accession>A0A7K3WG95</accession>
<reference evidence="5 6" key="1">
    <citation type="submission" date="2020-02" db="EMBL/GenBank/DDBJ databases">
        <title>The whole genome sequence of CPCC 205119.</title>
        <authorList>
            <person name="Jiang Z."/>
        </authorList>
    </citation>
    <scope>NUCLEOTIDE SEQUENCE [LARGE SCALE GENOMIC DNA]</scope>
    <source>
        <strain evidence="5 6">CPCC 205119</strain>
    </source>
</reference>